<dbReference type="EMBL" id="CATOUU010000654">
    <property type="protein sequence ID" value="CAI9938196.1"/>
    <property type="molecule type" value="Genomic_DNA"/>
</dbReference>
<gene>
    <name evidence="2" type="ORF">HINF_LOCUS11334</name>
    <name evidence="1" type="ORF">HINF_LOCUS25841</name>
</gene>
<dbReference type="Proteomes" id="UP001642409">
    <property type="component" value="Unassembled WGS sequence"/>
</dbReference>
<evidence type="ECO:0000313" key="2">
    <source>
        <dbReference type="EMBL" id="CAL5990421.1"/>
    </source>
</evidence>
<keyword evidence="3" id="KW-1185">Reference proteome</keyword>
<reference evidence="1" key="1">
    <citation type="submission" date="2023-06" db="EMBL/GenBank/DDBJ databases">
        <authorList>
            <person name="Kurt Z."/>
        </authorList>
    </citation>
    <scope>NUCLEOTIDE SEQUENCE</scope>
</reference>
<organism evidence="1">
    <name type="scientific">Hexamita inflata</name>
    <dbReference type="NCBI Taxonomy" id="28002"/>
    <lineage>
        <taxon>Eukaryota</taxon>
        <taxon>Metamonada</taxon>
        <taxon>Diplomonadida</taxon>
        <taxon>Hexamitidae</taxon>
        <taxon>Hexamitinae</taxon>
        <taxon>Hexamita</taxon>
    </lineage>
</organism>
<evidence type="ECO:0000313" key="3">
    <source>
        <dbReference type="Proteomes" id="UP001642409"/>
    </source>
</evidence>
<protein>
    <submittedName>
        <fullName evidence="2">Hypothetical_protein</fullName>
    </submittedName>
</protein>
<name>A0AA86PH40_9EUKA</name>
<dbReference type="EMBL" id="CAXDID020000025">
    <property type="protein sequence ID" value="CAL5990421.1"/>
    <property type="molecule type" value="Genomic_DNA"/>
</dbReference>
<comment type="caution">
    <text evidence="1">The sequence shown here is derived from an EMBL/GenBank/DDBJ whole genome shotgun (WGS) entry which is preliminary data.</text>
</comment>
<reference evidence="2 3" key="2">
    <citation type="submission" date="2024-07" db="EMBL/GenBank/DDBJ databases">
        <authorList>
            <person name="Akdeniz Z."/>
        </authorList>
    </citation>
    <scope>NUCLEOTIDE SEQUENCE [LARGE SCALE GENOMIC DNA]</scope>
</reference>
<sequence>MCLFKNNYFLNKVLNCQLNIKNTFELTQKRYWSGDEGARFHTNFLMNYVSSKLDIVGQLEYVWSGIQIDVLQQITFYCEKGELGDEYQIRTKFVLVVEKHVNRRI</sequence>
<accession>A0AA86PH40</accession>
<evidence type="ECO:0000313" key="1">
    <source>
        <dbReference type="EMBL" id="CAI9938196.1"/>
    </source>
</evidence>
<dbReference type="AlphaFoldDB" id="A0AA86PH40"/>
<proteinExistence type="predicted"/>